<sequence length="363" mass="39845">MKRTSKRYVITTSALNCYFFRILTKGLDLTQYEKNPITLWMHQRPRGLSKDEVLPLGNAVDLRLEGDQITCALEFDETDTFAMAIFNKYENGTLRMLSAGVIPLEWSEDPQLMVAGQIGPTVTKGKLFEVSCVDIGGNDDALPCALYNADENLIQLSDLTQNGLITLFNNLQITKKEDTPTMKLITLSADVQSAILLGLKLKETATDVEVQTAVQNLITLSTNQKNEITTLTTEKETIQGKLTKAEGDLAAQIKLSNKSKVDEAIKLNGTGNGGAGKFLPGAEADWRAALERDFDGTIKLLNSMPGSTTLAQTLQNQQGGGVWYAQLSYSQMDKAGTLVKLKAESLDAFKAKYLEHFGKEYKG</sequence>
<evidence type="ECO:0000313" key="2">
    <source>
        <dbReference type="Proteomes" id="UP000251402"/>
    </source>
</evidence>
<dbReference type="RefSeq" id="WP_146750111.1">
    <property type="nucleotide sequence ID" value="NZ_CP043450.1"/>
</dbReference>
<evidence type="ECO:0000313" key="1">
    <source>
        <dbReference type="EMBL" id="QEM13473.1"/>
    </source>
</evidence>
<accession>A0A5C1I6B8</accession>
<name>A0A5C1I6B8_9SPHI</name>
<dbReference type="EMBL" id="CP043450">
    <property type="protein sequence ID" value="QEM13473.1"/>
    <property type="molecule type" value="Genomic_DNA"/>
</dbReference>
<dbReference type="KEGG" id="mrub:DEO27_026835"/>
<keyword evidence="2" id="KW-1185">Reference proteome</keyword>
<proteinExistence type="predicted"/>
<dbReference type="OrthoDB" id="1064922at2"/>
<dbReference type="Proteomes" id="UP000251402">
    <property type="component" value="Chromosome"/>
</dbReference>
<organism evidence="1 2">
    <name type="scientific">Mucilaginibacter rubeus</name>
    <dbReference type="NCBI Taxonomy" id="2027860"/>
    <lineage>
        <taxon>Bacteria</taxon>
        <taxon>Pseudomonadati</taxon>
        <taxon>Bacteroidota</taxon>
        <taxon>Sphingobacteriia</taxon>
        <taxon>Sphingobacteriales</taxon>
        <taxon>Sphingobacteriaceae</taxon>
        <taxon>Mucilaginibacter</taxon>
    </lineage>
</organism>
<protein>
    <submittedName>
        <fullName evidence="1">Uncharacterized protein</fullName>
    </submittedName>
</protein>
<reference evidence="1" key="1">
    <citation type="submission" date="2019-08" db="EMBL/GenBank/DDBJ databases">
        <title>Comparative genome analysis confer to the adaptation heavy metal polluted environment.</title>
        <authorList>
            <person name="Li Y."/>
        </authorList>
    </citation>
    <scope>NUCLEOTIDE SEQUENCE [LARGE SCALE GENOMIC DNA]</scope>
    <source>
        <strain evidence="1">P1</strain>
    </source>
</reference>
<dbReference type="AlphaFoldDB" id="A0A5C1I6B8"/>
<gene>
    <name evidence="1" type="ORF">DEO27_026835</name>
</gene>